<name>A0A5A7P0N3_STRAF</name>
<evidence type="ECO:0000256" key="1">
    <source>
        <dbReference type="SAM" id="MobiDB-lite"/>
    </source>
</evidence>
<feature type="compositionally biased region" description="Basic and acidic residues" evidence="1">
    <location>
        <begin position="74"/>
        <end position="87"/>
    </location>
</feature>
<dbReference type="AlphaFoldDB" id="A0A5A7P0N3"/>
<reference evidence="3" key="1">
    <citation type="journal article" date="2019" name="Curr. Biol.">
        <title>Genome Sequence of Striga asiatica Provides Insight into the Evolution of Plant Parasitism.</title>
        <authorList>
            <person name="Yoshida S."/>
            <person name="Kim S."/>
            <person name="Wafula E.K."/>
            <person name="Tanskanen J."/>
            <person name="Kim Y.M."/>
            <person name="Honaas L."/>
            <person name="Yang Z."/>
            <person name="Spallek T."/>
            <person name="Conn C.E."/>
            <person name="Ichihashi Y."/>
            <person name="Cheong K."/>
            <person name="Cui S."/>
            <person name="Der J.P."/>
            <person name="Gundlach H."/>
            <person name="Jiao Y."/>
            <person name="Hori C."/>
            <person name="Ishida J.K."/>
            <person name="Kasahara H."/>
            <person name="Kiba T."/>
            <person name="Kim M.S."/>
            <person name="Koo N."/>
            <person name="Laohavisit A."/>
            <person name="Lee Y.H."/>
            <person name="Lumba S."/>
            <person name="McCourt P."/>
            <person name="Mortimer J.C."/>
            <person name="Mutuku J.M."/>
            <person name="Nomura T."/>
            <person name="Sasaki-Sekimoto Y."/>
            <person name="Seto Y."/>
            <person name="Wang Y."/>
            <person name="Wakatake T."/>
            <person name="Sakakibara H."/>
            <person name="Demura T."/>
            <person name="Yamaguchi S."/>
            <person name="Yoneyama K."/>
            <person name="Manabe R.I."/>
            <person name="Nelson D.C."/>
            <person name="Schulman A.H."/>
            <person name="Timko M.P."/>
            <person name="dePamphilis C.W."/>
            <person name="Choi D."/>
            <person name="Shirasu K."/>
        </authorList>
    </citation>
    <scope>NUCLEOTIDE SEQUENCE [LARGE SCALE GENOMIC DNA]</scope>
    <source>
        <strain evidence="3">cv. UVA1</strain>
    </source>
</reference>
<feature type="compositionally biased region" description="Low complexity" evidence="1">
    <location>
        <begin position="10"/>
        <end position="19"/>
    </location>
</feature>
<feature type="region of interest" description="Disordered" evidence="1">
    <location>
        <begin position="62"/>
        <end position="89"/>
    </location>
</feature>
<proteinExistence type="predicted"/>
<keyword evidence="3" id="KW-1185">Reference proteome</keyword>
<feature type="region of interest" description="Disordered" evidence="1">
    <location>
        <begin position="1"/>
        <end position="50"/>
    </location>
</feature>
<comment type="caution">
    <text evidence="2">The sequence shown here is derived from an EMBL/GenBank/DDBJ whole genome shotgun (WGS) entry which is preliminary data.</text>
</comment>
<evidence type="ECO:0000313" key="2">
    <source>
        <dbReference type="EMBL" id="GER26375.1"/>
    </source>
</evidence>
<dbReference type="Proteomes" id="UP000325081">
    <property type="component" value="Unassembled WGS sequence"/>
</dbReference>
<protein>
    <submittedName>
        <fullName evidence="2">Chloroplast import apparatus 2</fullName>
    </submittedName>
</protein>
<organism evidence="2 3">
    <name type="scientific">Striga asiatica</name>
    <name type="common">Asiatic witchweed</name>
    <name type="synonym">Buchnera asiatica</name>
    <dbReference type="NCBI Taxonomy" id="4170"/>
    <lineage>
        <taxon>Eukaryota</taxon>
        <taxon>Viridiplantae</taxon>
        <taxon>Streptophyta</taxon>
        <taxon>Embryophyta</taxon>
        <taxon>Tracheophyta</taxon>
        <taxon>Spermatophyta</taxon>
        <taxon>Magnoliopsida</taxon>
        <taxon>eudicotyledons</taxon>
        <taxon>Gunneridae</taxon>
        <taxon>Pentapetalae</taxon>
        <taxon>asterids</taxon>
        <taxon>lamiids</taxon>
        <taxon>Lamiales</taxon>
        <taxon>Orobanchaceae</taxon>
        <taxon>Buchnereae</taxon>
        <taxon>Striga</taxon>
    </lineage>
</organism>
<sequence length="102" mass="11414">MHFISPPPTTAYTTPKAAASIGNDTRRHSSLRQSPRWRRRRPNRLSNSPPVVLLATIPPVGADNSQIDCQTPRRHCDNHPAGAEERYPPPLRVAIEQLRPPP</sequence>
<gene>
    <name evidence="2" type="ORF">STAS_02025</name>
</gene>
<accession>A0A5A7P0N3</accession>
<dbReference type="EMBL" id="BKCP01001113">
    <property type="protein sequence ID" value="GER26375.1"/>
    <property type="molecule type" value="Genomic_DNA"/>
</dbReference>
<evidence type="ECO:0000313" key="3">
    <source>
        <dbReference type="Proteomes" id="UP000325081"/>
    </source>
</evidence>